<sequence>MSPPTKSFTLELRSRGSLPGLFVRVKEYNIAAGGDEHPDTFFNLSTAVGSDNGSLRWGGSAFEKTARDIKIFRDEGIQAWILQAKVMNPAGNINTSRLNLDDYLDVIQCSDPGTTNERLAIVLKPRTLVLCFDGTSKHFSNHNTSVVNFMELLNKNDPSKQATGVGTYGGSGFLNRIGLRLAARVDEATAWYLYQHVIDGYKFLMETYQTGDQINIFGYSRGAYTARALAGMIHQLLMCKKIGLLPKSNHEHVAFAYDIYKSSTESIFSKLLTSYDKDRSLPENVDPAKFKKVFCRDVKIHFVGVWDTVGSVGSFWRRRLPHVAYNPSIRFFRQALALDEKRGNFIPSLWDHRLTNKSQDVLEVWFKGDHADVGGGKKINDEGLGAQEKPVLSNIPFRWMLRECQEHTRVRFDREAMNDYRETLGANYPRQPGEGQNKSIDHKLDCKDVQGPYNALARSVFWSLLEWLPVPKLAQRGARPWLRTVYWPNAHAPRIINFLSSRSSVRLHYSRKDGKERKA</sequence>
<accession>A0A8H7LEU1</accession>
<evidence type="ECO:0000259" key="2">
    <source>
        <dbReference type="Pfam" id="PF09994"/>
    </source>
</evidence>
<dbReference type="SUPFAM" id="SSF53474">
    <property type="entry name" value="alpha/beta-Hydrolases"/>
    <property type="match status" value="1"/>
</dbReference>
<evidence type="ECO:0000259" key="1">
    <source>
        <dbReference type="Pfam" id="PF08881"/>
    </source>
</evidence>
<evidence type="ECO:0000313" key="4">
    <source>
        <dbReference type="Proteomes" id="UP000650582"/>
    </source>
</evidence>
<dbReference type="Gene3D" id="2.30.60.10">
    <property type="entry name" value="Cyanovirin-N"/>
    <property type="match status" value="1"/>
</dbReference>
<dbReference type="PANTHER" id="PTHR33840">
    <property type="match status" value="1"/>
</dbReference>
<proteinExistence type="predicted"/>
<evidence type="ECO:0008006" key="5">
    <source>
        <dbReference type="Google" id="ProtNLM"/>
    </source>
</evidence>
<dbReference type="Pfam" id="PF08881">
    <property type="entry name" value="CVNH"/>
    <property type="match status" value="1"/>
</dbReference>
<gene>
    <name evidence="3" type="ORF">RHS04_07674</name>
</gene>
<protein>
    <recommendedName>
        <fullName evidence="5">DUF2235 domain-containing protein</fullName>
    </recommendedName>
</protein>
<dbReference type="InterPro" id="IPR029058">
    <property type="entry name" value="AB_hydrolase_fold"/>
</dbReference>
<reference evidence="3" key="1">
    <citation type="submission" date="2020-09" db="EMBL/GenBank/DDBJ databases">
        <title>Comparative genome analyses of four rice-infecting Rhizoctonia solani isolates reveal extensive enrichment of homogalacturonan modification genes.</title>
        <authorList>
            <person name="Lee D.-Y."/>
            <person name="Jeon J."/>
            <person name="Kim K.-T."/>
            <person name="Cheong K."/>
            <person name="Song H."/>
            <person name="Choi G."/>
            <person name="Ko J."/>
            <person name="Opiyo S.O."/>
            <person name="Zuo S."/>
            <person name="Madhav S."/>
            <person name="Lee Y.-H."/>
            <person name="Wang G.-L."/>
        </authorList>
    </citation>
    <scope>NUCLEOTIDE SEQUENCE</scope>
    <source>
        <strain evidence="3">AG1-IA YN-7</strain>
    </source>
</reference>
<feature type="domain" description="Cyanovirin-N" evidence="1">
    <location>
        <begin position="37"/>
        <end position="104"/>
    </location>
</feature>
<dbReference type="Proteomes" id="UP000650582">
    <property type="component" value="Unassembled WGS sequence"/>
</dbReference>
<dbReference type="InterPro" id="IPR011058">
    <property type="entry name" value="Cyanovirin-N"/>
</dbReference>
<dbReference type="Pfam" id="PF09994">
    <property type="entry name" value="T6SS_Tle1-like_cat"/>
    <property type="match status" value="1"/>
</dbReference>
<dbReference type="SUPFAM" id="SSF51322">
    <property type="entry name" value="Cyanovirin-N"/>
    <property type="match status" value="1"/>
</dbReference>
<dbReference type="InterPro" id="IPR018712">
    <property type="entry name" value="Tle1-like_cat"/>
</dbReference>
<feature type="domain" description="T6SS Phospholipase effector Tle1-like catalytic" evidence="2">
    <location>
        <begin position="126"/>
        <end position="403"/>
    </location>
</feature>
<comment type="caution">
    <text evidence="3">The sequence shown here is derived from an EMBL/GenBank/DDBJ whole genome shotgun (WGS) entry which is preliminary data.</text>
</comment>
<dbReference type="PANTHER" id="PTHR33840:SF2">
    <property type="entry name" value="TLE1 PHOSPHOLIPASE DOMAIN-CONTAINING PROTEIN"/>
    <property type="match status" value="1"/>
</dbReference>
<dbReference type="EMBL" id="JACYCC010000153">
    <property type="protein sequence ID" value="KAF8673116.1"/>
    <property type="molecule type" value="Genomic_DNA"/>
</dbReference>
<organism evidence="3 4">
    <name type="scientific">Rhizoctonia solani</name>
    <dbReference type="NCBI Taxonomy" id="456999"/>
    <lineage>
        <taxon>Eukaryota</taxon>
        <taxon>Fungi</taxon>
        <taxon>Dikarya</taxon>
        <taxon>Basidiomycota</taxon>
        <taxon>Agaricomycotina</taxon>
        <taxon>Agaricomycetes</taxon>
        <taxon>Cantharellales</taxon>
        <taxon>Ceratobasidiaceae</taxon>
        <taxon>Rhizoctonia</taxon>
    </lineage>
</organism>
<dbReference type="InterPro" id="IPR036673">
    <property type="entry name" value="Cyanovirin-N_sf"/>
</dbReference>
<dbReference type="AlphaFoldDB" id="A0A8H7LEU1"/>
<evidence type="ECO:0000313" key="3">
    <source>
        <dbReference type="EMBL" id="KAF8673116.1"/>
    </source>
</evidence>
<name>A0A8H7LEU1_9AGAM</name>